<evidence type="ECO:0000313" key="3">
    <source>
        <dbReference type="EMBL" id="MBJ3806597.1"/>
    </source>
</evidence>
<dbReference type="InterPro" id="IPR007278">
    <property type="entry name" value="DUF397"/>
</dbReference>
<organism evidence="3 4">
    <name type="scientific">Streptomyces flavofungini</name>
    <dbReference type="NCBI Taxonomy" id="68200"/>
    <lineage>
        <taxon>Bacteria</taxon>
        <taxon>Bacillati</taxon>
        <taxon>Actinomycetota</taxon>
        <taxon>Actinomycetes</taxon>
        <taxon>Kitasatosporales</taxon>
        <taxon>Streptomycetaceae</taxon>
        <taxon>Streptomyces</taxon>
    </lineage>
</organism>
<protein>
    <submittedName>
        <fullName evidence="3">DUF397 domain-containing protein</fullName>
    </submittedName>
</protein>
<dbReference type="EMBL" id="JAEKOZ010000003">
    <property type="protein sequence ID" value="MBJ3806597.1"/>
    <property type="molecule type" value="Genomic_DNA"/>
</dbReference>
<sequence>MEEVQVSNPDWHKSTYSSSGDNDCIEVADNQPLILIRDTKDHAAGLIEVTPAAWAAFTGHVSRG</sequence>
<comment type="caution">
    <text evidence="3">The sequence shown here is derived from an EMBL/GenBank/DDBJ whole genome shotgun (WGS) entry which is preliminary data.</text>
</comment>
<feature type="domain" description="DUF397" evidence="2">
    <location>
        <begin position="10"/>
        <end position="61"/>
    </location>
</feature>
<evidence type="ECO:0000313" key="4">
    <source>
        <dbReference type="Proteomes" id="UP000634780"/>
    </source>
</evidence>
<gene>
    <name evidence="3" type="ORF">JGB26_05610</name>
</gene>
<reference evidence="3 4" key="1">
    <citation type="submission" date="2020-12" db="EMBL/GenBank/DDBJ databases">
        <title>Streptomyces typhae sp. nov., a novel endophytic actinomycete isolated from the root of cattail pollen (Typha angustifolia L.).</title>
        <authorList>
            <person name="Peng C."/>
            <person name="Liu C."/>
        </authorList>
    </citation>
    <scope>NUCLEOTIDE SEQUENCE [LARGE SCALE GENOMIC DNA]</scope>
    <source>
        <strain evidence="3 4">JCM 4753</strain>
    </source>
</reference>
<keyword evidence="4" id="KW-1185">Reference proteome</keyword>
<feature type="region of interest" description="Disordered" evidence="1">
    <location>
        <begin position="1"/>
        <end position="21"/>
    </location>
</feature>
<evidence type="ECO:0000259" key="2">
    <source>
        <dbReference type="Pfam" id="PF04149"/>
    </source>
</evidence>
<dbReference type="Proteomes" id="UP000634780">
    <property type="component" value="Unassembled WGS sequence"/>
</dbReference>
<proteinExistence type="predicted"/>
<evidence type="ECO:0000256" key="1">
    <source>
        <dbReference type="SAM" id="MobiDB-lite"/>
    </source>
</evidence>
<accession>A0ABS0X094</accession>
<name>A0ABS0X094_9ACTN</name>
<dbReference type="Pfam" id="PF04149">
    <property type="entry name" value="DUF397"/>
    <property type="match status" value="1"/>
</dbReference>